<dbReference type="EMBL" id="BARS01002282">
    <property type="protein sequence ID" value="GAF83754.1"/>
    <property type="molecule type" value="Genomic_DNA"/>
</dbReference>
<dbReference type="CDD" id="cd00291">
    <property type="entry name" value="SirA_YedF_YeeD"/>
    <property type="match status" value="1"/>
</dbReference>
<dbReference type="Gene3D" id="3.30.110.40">
    <property type="entry name" value="TusA-like domain"/>
    <property type="match status" value="1"/>
</dbReference>
<reference evidence="3" key="1">
    <citation type="journal article" date="2014" name="Front. Microbiol.">
        <title>High frequency of phylogenetically diverse reductive dehalogenase-homologous genes in deep subseafloor sedimentary metagenomes.</title>
        <authorList>
            <person name="Kawai M."/>
            <person name="Futagami T."/>
            <person name="Toyoda A."/>
            <person name="Takaki Y."/>
            <person name="Nishi S."/>
            <person name="Hori S."/>
            <person name="Arai W."/>
            <person name="Tsubouchi T."/>
            <person name="Morono Y."/>
            <person name="Uchiyama I."/>
            <person name="Ito T."/>
            <person name="Fujiyama A."/>
            <person name="Inagaki F."/>
            <person name="Takami H."/>
        </authorList>
    </citation>
    <scope>NUCLEOTIDE SEQUENCE</scope>
    <source>
        <strain evidence="3">Expedition CK06-06</strain>
    </source>
</reference>
<organism evidence="3">
    <name type="scientific">marine sediment metagenome</name>
    <dbReference type="NCBI Taxonomy" id="412755"/>
    <lineage>
        <taxon>unclassified sequences</taxon>
        <taxon>metagenomes</taxon>
        <taxon>ecological metagenomes</taxon>
    </lineage>
</organism>
<dbReference type="PROSITE" id="PS01148">
    <property type="entry name" value="UPF0033"/>
    <property type="match status" value="1"/>
</dbReference>
<dbReference type="AlphaFoldDB" id="X0SRP7"/>
<gene>
    <name evidence="3" type="ORF">S01H1_04307</name>
</gene>
<feature type="domain" description="UPF0033" evidence="2">
    <location>
        <begin position="14"/>
        <end position="38"/>
    </location>
</feature>
<proteinExistence type="inferred from homology"/>
<dbReference type="InterPro" id="IPR036868">
    <property type="entry name" value="TusA-like_sf"/>
</dbReference>
<dbReference type="SUPFAM" id="SSF64307">
    <property type="entry name" value="SirA-like"/>
    <property type="match status" value="1"/>
</dbReference>
<name>X0SRP7_9ZZZZ</name>
<comment type="caution">
    <text evidence="3">The sequence shown here is derived from an EMBL/GenBank/DDBJ whole genome shotgun (WGS) entry which is preliminary data.</text>
</comment>
<protein>
    <recommendedName>
        <fullName evidence="2">UPF0033 domain-containing protein</fullName>
    </recommendedName>
</protein>
<evidence type="ECO:0000313" key="3">
    <source>
        <dbReference type="EMBL" id="GAF83754.1"/>
    </source>
</evidence>
<dbReference type="PANTHER" id="PTHR33279">
    <property type="entry name" value="SULFUR CARRIER PROTEIN YEDF-RELATED"/>
    <property type="match status" value="1"/>
</dbReference>
<dbReference type="InterPro" id="IPR001455">
    <property type="entry name" value="TusA-like"/>
</dbReference>
<dbReference type="Pfam" id="PF01206">
    <property type="entry name" value="TusA"/>
    <property type="match status" value="1"/>
</dbReference>
<evidence type="ECO:0000259" key="2">
    <source>
        <dbReference type="PROSITE" id="PS01148"/>
    </source>
</evidence>
<accession>X0SRP7</accession>
<sequence length="83" mass="9432">MVNSRSPKRAHQTLDCIGLYCPMPVLNTRQEMDKLAIGETLEVLADDPAAEDDLKAWAKRAGQKMLEIEKTDEGMRFLIQKEK</sequence>
<comment type="similarity">
    <text evidence="1">Belongs to the sulfur carrier protein TusA family.</text>
</comment>
<evidence type="ECO:0000256" key="1">
    <source>
        <dbReference type="ARBA" id="ARBA00008984"/>
    </source>
</evidence>
<dbReference type="PANTHER" id="PTHR33279:SF6">
    <property type="entry name" value="SULFUR CARRIER PROTEIN YEDF-RELATED"/>
    <property type="match status" value="1"/>
</dbReference>